<comment type="similarity">
    <text evidence="1">Belongs to the cyclin family. Cyclin U/P subfamily.</text>
</comment>
<organism evidence="5">
    <name type="scientific">Oryza barthii</name>
    <dbReference type="NCBI Taxonomy" id="65489"/>
    <lineage>
        <taxon>Eukaryota</taxon>
        <taxon>Viridiplantae</taxon>
        <taxon>Streptophyta</taxon>
        <taxon>Embryophyta</taxon>
        <taxon>Tracheophyta</taxon>
        <taxon>Spermatophyta</taxon>
        <taxon>Magnoliopsida</taxon>
        <taxon>Liliopsida</taxon>
        <taxon>Poales</taxon>
        <taxon>Poaceae</taxon>
        <taxon>BOP clade</taxon>
        <taxon>Oryzoideae</taxon>
        <taxon>Oryzeae</taxon>
        <taxon>Oryzinae</taxon>
        <taxon>Oryza</taxon>
    </lineage>
</organism>
<dbReference type="STRING" id="65489.A0A0D3G7C6"/>
<dbReference type="GO" id="GO:0051301">
    <property type="term" value="P:cell division"/>
    <property type="evidence" value="ECO:0007669"/>
    <property type="project" value="UniProtKB-KW"/>
</dbReference>
<dbReference type="Proteomes" id="UP000026960">
    <property type="component" value="Chromosome 5"/>
</dbReference>
<reference evidence="5" key="1">
    <citation type="journal article" date="2009" name="Rice">
        <title>De Novo Next Generation Sequencing of Plant Genomes.</title>
        <authorList>
            <person name="Rounsley S."/>
            <person name="Marri P.R."/>
            <person name="Yu Y."/>
            <person name="He R."/>
            <person name="Sisneros N."/>
            <person name="Goicoechea J.L."/>
            <person name="Lee S.J."/>
            <person name="Angelova A."/>
            <person name="Kudrna D."/>
            <person name="Luo M."/>
            <person name="Affourtit J."/>
            <person name="Desany B."/>
            <person name="Knight J."/>
            <person name="Niazi F."/>
            <person name="Egholm M."/>
            <person name="Wing R.A."/>
        </authorList>
    </citation>
    <scope>NUCLEOTIDE SEQUENCE [LARGE SCALE GENOMIC DNA]</scope>
    <source>
        <strain evidence="5">cv. IRGC 105608</strain>
    </source>
</reference>
<dbReference type="EnsemblPlants" id="OBART05G15580.1">
    <property type="protein sequence ID" value="OBART05G15580.1"/>
    <property type="gene ID" value="OBART05G15580"/>
</dbReference>
<reference evidence="5" key="2">
    <citation type="submission" date="2015-03" db="UniProtKB">
        <authorList>
            <consortium name="EnsemblPlants"/>
        </authorList>
    </citation>
    <scope>IDENTIFICATION</scope>
</reference>
<dbReference type="Gene3D" id="1.10.472.10">
    <property type="entry name" value="Cyclin-like"/>
    <property type="match status" value="1"/>
</dbReference>
<accession>A0A0D3G7C6</accession>
<evidence type="ECO:0000256" key="4">
    <source>
        <dbReference type="SAM" id="MobiDB-lite"/>
    </source>
</evidence>
<protein>
    <submittedName>
        <fullName evidence="5">Cyclin</fullName>
    </submittedName>
</protein>
<dbReference type="InterPro" id="IPR036915">
    <property type="entry name" value="Cyclin-like_sf"/>
</dbReference>
<evidence type="ECO:0000313" key="5">
    <source>
        <dbReference type="EnsemblPlants" id="OBART05G15580.1"/>
    </source>
</evidence>
<proteinExistence type="inferred from homology"/>
<keyword evidence="3" id="KW-0131">Cell cycle</keyword>
<keyword evidence="6" id="KW-1185">Reference proteome</keyword>
<dbReference type="GO" id="GO:0019901">
    <property type="term" value="F:protein kinase binding"/>
    <property type="evidence" value="ECO:0007669"/>
    <property type="project" value="InterPro"/>
</dbReference>
<feature type="region of interest" description="Disordered" evidence="4">
    <location>
        <begin position="1"/>
        <end position="42"/>
    </location>
</feature>
<evidence type="ECO:0000256" key="2">
    <source>
        <dbReference type="ARBA" id="ARBA00022618"/>
    </source>
</evidence>
<dbReference type="eggNOG" id="KOG1674">
    <property type="taxonomic scope" value="Eukaryota"/>
</dbReference>
<evidence type="ECO:0000313" key="6">
    <source>
        <dbReference type="Proteomes" id="UP000026960"/>
    </source>
</evidence>
<evidence type="ECO:0000256" key="1">
    <source>
        <dbReference type="ARBA" id="ARBA00007215"/>
    </source>
</evidence>
<dbReference type="PANTHER" id="PTHR15615:SF108">
    <property type="entry name" value="PROTEIN CNPPD1"/>
    <property type="match status" value="1"/>
</dbReference>
<dbReference type="Gramene" id="OBART05G15580.1">
    <property type="protein sequence ID" value="OBART05G15580.1"/>
    <property type="gene ID" value="OBART05G15580"/>
</dbReference>
<dbReference type="Pfam" id="PF08613">
    <property type="entry name" value="Cyclin"/>
    <property type="match status" value="1"/>
</dbReference>
<keyword evidence="2" id="KW-0132">Cell division</keyword>
<dbReference type="InterPro" id="IPR013922">
    <property type="entry name" value="Cyclin_PHO80-like"/>
</dbReference>
<dbReference type="AlphaFoldDB" id="A0A0D3G7C6"/>
<evidence type="ECO:0000256" key="3">
    <source>
        <dbReference type="ARBA" id="ARBA00023306"/>
    </source>
</evidence>
<name>A0A0D3G7C6_9ORYZ</name>
<dbReference type="SUPFAM" id="SSF47954">
    <property type="entry name" value="Cyclin-like"/>
    <property type="match status" value="1"/>
</dbReference>
<sequence length="265" mass="30063">MRLAFHTPSKEQQLACSSQKEEESKSARGPSASLKPQRQILPHRLPQAEARASLSQSKKNNTEYPKVLLLLAAYLDRSVQKNEDLLDSNKIKDSSTIFHGHRAPDLSIKLYAERIFKYSECSPSCFVLALIYMERYLQQPHVYMTSLSVHRLLITSVVVAAKFTDDAFFNNAFYARVGGISTVEMNRLELDLLFNLDFRLKVDLETFGSYCLQLEKETMVLVIDRPIQQVHGVNSAKDLSRNSSIDESCKSELMRYSSQALQGCS</sequence>
<dbReference type="PANTHER" id="PTHR15615">
    <property type="match status" value="1"/>
</dbReference>
<dbReference type="PaxDb" id="65489-OBART05G15580.1"/>